<dbReference type="EMBL" id="GG657899">
    <property type="protein sequence ID" value="EEF79593.1"/>
    <property type="molecule type" value="Genomic_DNA"/>
</dbReference>
<sequence length="271" mass="31129">MLNAKLLAKWNLESMHAKQMRKWGWRFSLVLALPLIVNAGPLDEAIDMQVQTDVAAQKSQENIDNLADETTEMLAEYRDVLRQTQSLRAYNDQLDNLVDSQKAELDSIRQQLKNIETTQRDIVPLMLKMIEVLEQFVSLDVPFLQEERTNRIVALKTMMGRADVSLSEKYRRIMEAYQVETQYGRTIEAYQAELTQEDDERTVDFLRIGRVSLYYLTLDGLQAGIWNQQTQQWQSLPSSQLQAIADGLKVARKQLPPDLLVLPVNTTGGEQ</sequence>
<keyword evidence="3" id="KW-1185">Reference proteome</keyword>
<dbReference type="Pfam" id="PF11932">
    <property type="entry name" value="DUF3450"/>
    <property type="match status" value="1"/>
</dbReference>
<dbReference type="PIRSF" id="PIRSF028069">
    <property type="entry name" value="UCP028069"/>
    <property type="match status" value="1"/>
</dbReference>
<dbReference type="AlphaFoldDB" id="C0N6J8"/>
<dbReference type="InterPro" id="IPR016866">
    <property type="entry name" value="UCP028069"/>
</dbReference>
<reference evidence="2 3" key="1">
    <citation type="journal article" date="2011" name="J. Bacteriol.">
        <title>Draft genome sequence of the chemolithoheterotrophic, halophilic methylotroph Methylophaga thiooxydans DMS010.</title>
        <authorList>
            <person name="Boden R."/>
            <person name="Ferriera S."/>
            <person name="Johnson J."/>
            <person name="Kelly D.P."/>
            <person name="Murrell J.C."/>
            <person name="Schafer H."/>
        </authorList>
    </citation>
    <scope>NUCLEOTIDE SEQUENCE [LARGE SCALE GENOMIC DNA]</scope>
    <source>
        <strain evidence="2 3">DMS010</strain>
    </source>
</reference>
<organism evidence="2 3">
    <name type="scientific">Methylophaga thiooxydans DMS010</name>
    <dbReference type="NCBI Taxonomy" id="637616"/>
    <lineage>
        <taxon>Bacteria</taxon>
        <taxon>Pseudomonadati</taxon>
        <taxon>Pseudomonadota</taxon>
        <taxon>Gammaproteobacteria</taxon>
        <taxon>Thiotrichales</taxon>
        <taxon>Piscirickettsiaceae</taxon>
        <taxon>Methylophaga</taxon>
    </lineage>
</organism>
<protein>
    <recommendedName>
        <fullName evidence="4">DUF3450 domain-containing protein</fullName>
    </recommendedName>
</protein>
<gene>
    <name evidence="2" type="ORF">MDMS009_2180</name>
</gene>
<dbReference type="HOGENOM" id="CLU_085088_0_0_6"/>
<accession>C0N6J8</accession>
<evidence type="ECO:0008006" key="4">
    <source>
        <dbReference type="Google" id="ProtNLM"/>
    </source>
</evidence>
<evidence type="ECO:0000313" key="3">
    <source>
        <dbReference type="Proteomes" id="UP000004679"/>
    </source>
</evidence>
<name>C0N6J8_9GAMM</name>
<proteinExistence type="predicted"/>
<keyword evidence="1" id="KW-0175">Coiled coil</keyword>
<evidence type="ECO:0000313" key="2">
    <source>
        <dbReference type="EMBL" id="EEF79593.1"/>
    </source>
</evidence>
<evidence type="ECO:0000256" key="1">
    <source>
        <dbReference type="SAM" id="Coils"/>
    </source>
</evidence>
<feature type="coiled-coil region" evidence="1">
    <location>
        <begin position="56"/>
        <end position="118"/>
    </location>
</feature>
<dbReference type="Proteomes" id="UP000004679">
    <property type="component" value="Unassembled WGS sequence"/>
</dbReference>